<sequence>MSGALRGRRRGRPRRNNQEEQEEFAEAFAGDPNANMWAHMMHQHQQFQAQQAQQHREMMMMFQQQMNNAQNQNLGSAPFREFCRMNPPEFMGEYVPATAREWIQRMSDILESMECTEAEKVTFVTRFFRGDACNWWDGARAFMLSSQTEVNWTNFRRLFISHYIPESYQLQMERELTELKQGSMSVAEYTARFNELVRYVPDSNDAPTEAWKIKKYRFGLRADIAHDVSLQPVTSLDEIIQKSYHAEASLEEMRKERGEIAQKKKDSEKYNVHLKPRGSPSKGKQDYSPRSPRKCPECGVPHNGECMKGRDVCYYCRQPGHYKSDCPKLQKSGDYNGTTKSKGRVYSLDGDKVKDKQSSRGKRAEE</sequence>
<dbReference type="EMBL" id="CASHSV030000013">
    <property type="protein sequence ID" value="CAJ2638056.1"/>
    <property type="molecule type" value="Genomic_DNA"/>
</dbReference>
<gene>
    <name evidence="1" type="ORF">MILVUS5_LOCUS8315</name>
</gene>
<organism evidence="1 2">
    <name type="scientific">Trifolium pratense</name>
    <name type="common">Red clover</name>
    <dbReference type="NCBI Taxonomy" id="57577"/>
    <lineage>
        <taxon>Eukaryota</taxon>
        <taxon>Viridiplantae</taxon>
        <taxon>Streptophyta</taxon>
        <taxon>Embryophyta</taxon>
        <taxon>Tracheophyta</taxon>
        <taxon>Spermatophyta</taxon>
        <taxon>Magnoliopsida</taxon>
        <taxon>eudicotyledons</taxon>
        <taxon>Gunneridae</taxon>
        <taxon>Pentapetalae</taxon>
        <taxon>rosids</taxon>
        <taxon>fabids</taxon>
        <taxon>Fabales</taxon>
        <taxon>Fabaceae</taxon>
        <taxon>Papilionoideae</taxon>
        <taxon>50 kb inversion clade</taxon>
        <taxon>NPAAA clade</taxon>
        <taxon>Hologalegina</taxon>
        <taxon>IRL clade</taxon>
        <taxon>Trifolieae</taxon>
        <taxon>Trifolium</taxon>
    </lineage>
</organism>
<name>A0ACB0J1S6_TRIPR</name>
<protein>
    <submittedName>
        <fullName evidence="1">Uncharacterized protein</fullName>
    </submittedName>
</protein>
<accession>A0ACB0J1S6</accession>
<reference evidence="1" key="1">
    <citation type="submission" date="2023-10" db="EMBL/GenBank/DDBJ databases">
        <authorList>
            <person name="Rodriguez Cubillos JULIANA M."/>
            <person name="De Vega J."/>
        </authorList>
    </citation>
    <scope>NUCLEOTIDE SEQUENCE</scope>
</reference>
<dbReference type="Proteomes" id="UP001177021">
    <property type="component" value="Unassembled WGS sequence"/>
</dbReference>
<keyword evidence="2" id="KW-1185">Reference proteome</keyword>
<proteinExistence type="predicted"/>
<evidence type="ECO:0000313" key="2">
    <source>
        <dbReference type="Proteomes" id="UP001177021"/>
    </source>
</evidence>
<comment type="caution">
    <text evidence="1">The sequence shown here is derived from an EMBL/GenBank/DDBJ whole genome shotgun (WGS) entry which is preliminary data.</text>
</comment>
<evidence type="ECO:0000313" key="1">
    <source>
        <dbReference type="EMBL" id="CAJ2638056.1"/>
    </source>
</evidence>